<dbReference type="EC" id="2.7.7.7" evidence="2"/>
<dbReference type="GO" id="GO:0006261">
    <property type="term" value="P:DNA-templated DNA replication"/>
    <property type="evidence" value="ECO:0007669"/>
    <property type="project" value="InterPro"/>
</dbReference>
<feature type="domain" description="DNA-directed DNA polymerase family A palm" evidence="11">
    <location>
        <begin position="170"/>
        <end position="376"/>
    </location>
</feature>
<dbReference type="SMART" id="SM00482">
    <property type="entry name" value="POLAc"/>
    <property type="match status" value="1"/>
</dbReference>
<evidence type="ECO:0000256" key="1">
    <source>
        <dbReference type="ARBA" id="ARBA00007705"/>
    </source>
</evidence>
<evidence type="ECO:0000256" key="5">
    <source>
        <dbReference type="ARBA" id="ARBA00022705"/>
    </source>
</evidence>
<comment type="catalytic activity">
    <reaction evidence="10">
        <text>DNA(n) + a 2'-deoxyribonucleoside 5'-triphosphate = DNA(n+1) + diphosphate</text>
        <dbReference type="Rhea" id="RHEA:22508"/>
        <dbReference type="Rhea" id="RHEA-COMP:17339"/>
        <dbReference type="Rhea" id="RHEA-COMP:17340"/>
        <dbReference type="ChEBI" id="CHEBI:33019"/>
        <dbReference type="ChEBI" id="CHEBI:61560"/>
        <dbReference type="ChEBI" id="CHEBI:173112"/>
        <dbReference type="EC" id="2.7.7.7"/>
    </reaction>
</comment>
<evidence type="ECO:0000256" key="3">
    <source>
        <dbReference type="ARBA" id="ARBA00022679"/>
    </source>
</evidence>
<reference evidence="12" key="1">
    <citation type="submission" date="2020-11" db="EMBL/GenBank/DDBJ databases">
        <authorList>
            <person name="Tran Van P."/>
        </authorList>
    </citation>
    <scope>NUCLEOTIDE SEQUENCE</scope>
</reference>
<dbReference type="InterPro" id="IPR002298">
    <property type="entry name" value="DNA_polymerase_A"/>
</dbReference>
<dbReference type="PANTHER" id="PTHR10133:SF27">
    <property type="entry name" value="DNA POLYMERASE NU"/>
    <property type="match status" value="1"/>
</dbReference>
<keyword evidence="4" id="KW-0548">Nucleotidyltransferase</keyword>
<dbReference type="Gene3D" id="1.20.1060.10">
    <property type="entry name" value="Taq DNA Polymerase, Chain T, domain 4"/>
    <property type="match status" value="1"/>
</dbReference>
<keyword evidence="8" id="KW-0238">DNA-binding</keyword>
<evidence type="ECO:0000259" key="11">
    <source>
        <dbReference type="SMART" id="SM00482"/>
    </source>
</evidence>
<evidence type="ECO:0000256" key="7">
    <source>
        <dbReference type="ARBA" id="ARBA00022932"/>
    </source>
</evidence>
<evidence type="ECO:0000256" key="8">
    <source>
        <dbReference type="ARBA" id="ARBA00023125"/>
    </source>
</evidence>
<dbReference type="SUPFAM" id="SSF56672">
    <property type="entry name" value="DNA/RNA polymerases"/>
    <property type="match status" value="1"/>
</dbReference>
<evidence type="ECO:0000256" key="10">
    <source>
        <dbReference type="ARBA" id="ARBA00049244"/>
    </source>
</evidence>
<gene>
    <name evidence="12" type="ORF">CTOB1V02_LOCUS13270</name>
</gene>
<protein>
    <recommendedName>
        <fullName evidence="2">DNA-directed DNA polymerase</fullName>
        <ecNumber evidence="2">2.7.7.7</ecNumber>
    </recommendedName>
</protein>
<dbReference type="FunFam" id="1.20.1060.10:FF:000001">
    <property type="entry name" value="DNA polymerase I"/>
    <property type="match status" value="1"/>
</dbReference>
<dbReference type="PANTHER" id="PTHR10133">
    <property type="entry name" value="DNA POLYMERASE I"/>
    <property type="match status" value="1"/>
</dbReference>
<dbReference type="GO" id="GO:0003887">
    <property type="term" value="F:DNA-directed DNA polymerase activity"/>
    <property type="evidence" value="ECO:0007669"/>
    <property type="project" value="UniProtKB-KW"/>
</dbReference>
<evidence type="ECO:0000256" key="6">
    <source>
        <dbReference type="ARBA" id="ARBA00022763"/>
    </source>
</evidence>
<evidence type="ECO:0000256" key="2">
    <source>
        <dbReference type="ARBA" id="ARBA00012417"/>
    </source>
</evidence>
<keyword evidence="5" id="KW-0235">DNA replication</keyword>
<keyword evidence="9" id="KW-0234">DNA repair</keyword>
<organism evidence="12">
    <name type="scientific">Cyprideis torosa</name>
    <dbReference type="NCBI Taxonomy" id="163714"/>
    <lineage>
        <taxon>Eukaryota</taxon>
        <taxon>Metazoa</taxon>
        <taxon>Ecdysozoa</taxon>
        <taxon>Arthropoda</taxon>
        <taxon>Crustacea</taxon>
        <taxon>Oligostraca</taxon>
        <taxon>Ostracoda</taxon>
        <taxon>Podocopa</taxon>
        <taxon>Podocopida</taxon>
        <taxon>Cytherocopina</taxon>
        <taxon>Cytheroidea</taxon>
        <taxon>Cytherideidae</taxon>
        <taxon>Cyprideis</taxon>
    </lineage>
</organism>
<dbReference type="Pfam" id="PF00476">
    <property type="entry name" value="DNA_pol_A"/>
    <property type="match status" value="1"/>
</dbReference>
<evidence type="ECO:0000256" key="9">
    <source>
        <dbReference type="ARBA" id="ARBA00023204"/>
    </source>
</evidence>
<proteinExistence type="inferred from homology"/>
<dbReference type="CDD" id="cd08637">
    <property type="entry name" value="DNA_pol_A_pol_I_C"/>
    <property type="match status" value="1"/>
</dbReference>
<dbReference type="GO" id="GO:0003677">
    <property type="term" value="F:DNA binding"/>
    <property type="evidence" value="ECO:0007669"/>
    <property type="project" value="UniProtKB-KW"/>
</dbReference>
<keyword evidence="3" id="KW-0808">Transferase</keyword>
<name>A0A7R8WRD6_9CRUS</name>
<dbReference type="InterPro" id="IPR043502">
    <property type="entry name" value="DNA/RNA_pol_sf"/>
</dbReference>
<dbReference type="PROSITE" id="PS00447">
    <property type="entry name" value="DNA_POLYMERASE_A"/>
    <property type="match status" value="1"/>
</dbReference>
<sequence>MAVVYEDIERPLIPVIGQMELNGIKVDPLILKNMSEDFGKKLITLERAIQKEAGTEFNVGSPKQIGEILFDQMGLEGGKKTKTGQWSTDVGMLEKLSMQEKNTGHQIVTNILEWRGLSKLKSTYTDALQEQINPETGRVHTSFSMAGTSTGRLASSDPNLQNIPIRSEDGRKIRTAFIAEKDHTLLAVDYSQVELRLCAEMAGVTALKQAFKDGVDIHALTASQVFGVPLDQVDGDLRRQAKAVNFGIIYGISGWGLAKQLDCDPADANQFIRKYLDTFHEIETFMEDQKEFARKHEYVQTLFGRKCYTPNINAKMPMVRKGAERAAINAPLQGTAADIMKMAMIKMPRALKEANLNAKMLLQVHDELIFEVPDAELEATSTLVKSVMENVVKLDVPLIAESGTGQSWAQAH</sequence>
<evidence type="ECO:0000313" key="12">
    <source>
        <dbReference type="EMBL" id="CAD7235455.1"/>
    </source>
</evidence>
<comment type="similarity">
    <text evidence="1">Belongs to the DNA polymerase type-A family.</text>
</comment>
<dbReference type="Gene3D" id="1.10.150.20">
    <property type="entry name" value="5' to 3' exonuclease, C-terminal subdomain"/>
    <property type="match status" value="1"/>
</dbReference>
<dbReference type="EMBL" id="OB672859">
    <property type="protein sequence ID" value="CAD7235455.1"/>
    <property type="molecule type" value="Genomic_DNA"/>
</dbReference>
<dbReference type="InterPro" id="IPR001098">
    <property type="entry name" value="DNA-dir_DNA_pol_A_palm_dom"/>
</dbReference>
<dbReference type="InterPro" id="IPR019760">
    <property type="entry name" value="DNA-dir_DNA_pol_A_CS"/>
</dbReference>
<dbReference type="Gene3D" id="3.30.70.370">
    <property type="match status" value="1"/>
</dbReference>
<keyword evidence="6" id="KW-0227">DNA damage</keyword>
<dbReference type="PRINTS" id="PR00868">
    <property type="entry name" value="DNAPOLI"/>
</dbReference>
<accession>A0A7R8WRD6</accession>
<dbReference type="OrthoDB" id="2320933at2759"/>
<dbReference type="GO" id="GO:0006302">
    <property type="term" value="P:double-strand break repair"/>
    <property type="evidence" value="ECO:0007669"/>
    <property type="project" value="TreeGrafter"/>
</dbReference>
<keyword evidence="7" id="KW-0239">DNA-directed DNA polymerase</keyword>
<dbReference type="AlphaFoldDB" id="A0A7R8WRD6"/>
<evidence type="ECO:0000256" key="4">
    <source>
        <dbReference type="ARBA" id="ARBA00022695"/>
    </source>
</evidence>
<dbReference type="FunFam" id="1.10.150.20:FF:000002">
    <property type="entry name" value="DNA polymerase I"/>
    <property type="match status" value="1"/>
</dbReference>